<dbReference type="SUPFAM" id="SSF51206">
    <property type="entry name" value="cAMP-binding domain-like"/>
    <property type="match status" value="1"/>
</dbReference>
<dbReference type="Gene3D" id="3.10.580.10">
    <property type="entry name" value="CBS-domain"/>
    <property type="match status" value="1"/>
</dbReference>
<dbReference type="CDD" id="cd00038">
    <property type="entry name" value="CAP_ED"/>
    <property type="match status" value="1"/>
</dbReference>
<protein>
    <submittedName>
        <fullName evidence="2">Uncharacterized protein</fullName>
    </submittedName>
</protein>
<reference evidence="2 3" key="1">
    <citation type="submission" date="2015-07" db="EMBL/GenBank/DDBJ databases">
        <authorList>
            <person name="Noorani M."/>
        </authorList>
    </citation>
    <scope>NUCLEOTIDE SEQUENCE [LARGE SCALE GENOMIC DNA]</scope>
    <source>
        <strain evidence="2 3">KCTC 42284</strain>
    </source>
</reference>
<dbReference type="STRING" id="1579979.WM2015_2521"/>
<dbReference type="EMBL" id="CP012154">
    <property type="protein sequence ID" value="AKS42879.1"/>
    <property type="molecule type" value="Genomic_DNA"/>
</dbReference>
<dbReference type="Proteomes" id="UP000066624">
    <property type="component" value="Chromosome"/>
</dbReference>
<dbReference type="Pfam" id="PF10335">
    <property type="entry name" value="DUF294_C"/>
    <property type="match status" value="1"/>
</dbReference>
<dbReference type="KEGG" id="wma:WM2015_2521"/>
<dbReference type="CDD" id="cd04587">
    <property type="entry name" value="CBS_pair_CAP-ED_NT_Pol-beta-like_DUF294_assoc"/>
    <property type="match status" value="1"/>
</dbReference>
<dbReference type="Pfam" id="PF03445">
    <property type="entry name" value="DUF294"/>
    <property type="match status" value="1"/>
</dbReference>
<dbReference type="CDD" id="cd05401">
    <property type="entry name" value="NT_GlnE_GlnD_like"/>
    <property type="match status" value="1"/>
</dbReference>
<dbReference type="PATRIC" id="fig|1579979.3.peg.2576"/>
<dbReference type="InterPro" id="IPR018821">
    <property type="entry name" value="DUF294_put_nucleoTrafse_sb-bd"/>
</dbReference>
<dbReference type="InterPro" id="IPR005105">
    <property type="entry name" value="GlnD_Uridyltrans_N"/>
</dbReference>
<sequence length="605" mass="66874">MSTDALQPLLARVAPFSELSEAQRDSVARRFSHQRAEAGSDIGCFEPPGRQGLFLIEAGEVELLDTDGQTLEIRQAGELFGHAISIDGQRPDYRARARGKVEVWHLNAEALAQLNRDLPEVDRFLKASPGERLRALQGGRRERLADLDLRPPITVGPQTSLRDAAERMAEHQISSLPIVDGEALVGMLTDRDLRNRVVARGLDGSRPVAEVMTSNPTAISPERRIEDALVEMMKLGVHHLPVVDPEGGLTGVVSAGDLLRLQAPHPLRLVRDIQRSSSAEQVARLAQQGPGILARLVHHGSEVYEVGRMASMITDACTRRLIQLALEALGEAPMNWCWTAFGSQARMEQGLISDQDNGLILAEEPDAEAAAWFQDFAGRVCDGLNDCGYVYCPGGVMAKGDWRMSWEAWRRTFDGWMVEPEPKAVMQSSIFFDMRAVAGDEVLAKRLHGEVLEQASHSRLFRRFLAAESMGNRPALGLFGQFAREDGKDDARGLNLKKRGVIPIVDLARVRALEGAIRAVHTEDRIRAAAEAEIMSQSDADDLIHALRFIGNVRLRHQVALFDQGKQPNHLVDPDELSGLHRRYLRSAFGIVKTAQKALELRYSI</sequence>
<dbReference type="InterPro" id="IPR000644">
    <property type="entry name" value="CBS_dom"/>
</dbReference>
<name>A0A0K0XYW0_9GAMM</name>
<dbReference type="Gene3D" id="2.60.120.10">
    <property type="entry name" value="Jelly Rolls"/>
    <property type="match status" value="1"/>
</dbReference>
<dbReference type="InterPro" id="IPR051462">
    <property type="entry name" value="CBS_domain-containing"/>
</dbReference>
<dbReference type="AlphaFoldDB" id="A0A0K0XYW0"/>
<dbReference type="PROSITE" id="PS51371">
    <property type="entry name" value="CBS"/>
    <property type="match status" value="2"/>
</dbReference>
<keyword evidence="3" id="KW-1185">Reference proteome</keyword>
<evidence type="ECO:0000313" key="2">
    <source>
        <dbReference type="EMBL" id="AKS42879.1"/>
    </source>
</evidence>
<dbReference type="RefSeq" id="WP_049726404.1">
    <property type="nucleotide sequence ID" value="NZ_CP012154.1"/>
</dbReference>
<dbReference type="Pfam" id="PF00027">
    <property type="entry name" value="cNMP_binding"/>
    <property type="match status" value="1"/>
</dbReference>
<dbReference type="InterPro" id="IPR018490">
    <property type="entry name" value="cNMP-bd_dom_sf"/>
</dbReference>
<keyword evidence="1" id="KW-0677">Repeat</keyword>
<dbReference type="InterPro" id="IPR000595">
    <property type="entry name" value="cNMP-bd_dom"/>
</dbReference>
<dbReference type="OrthoDB" id="9808528at2"/>
<dbReference type="PANTHER" id="PTHR48108">
    <property type="entry name" value="CBS DOMAIN-CONTAINING PROTEIN CBSX2, CHLOROPLASTIC"/>
    <property type="match status" value="1"/>
</dbReference>
<dbReference type="Pfam" id="PF00571">
    <property type="entry name" value="CBS"/>
    <property type="match status" value="2"/>
</dbReference>
<dbReference type="InterPro" id="IPR046342">
    <property type="entry name" value="CBS_dom_sf"/>
</dbReference>
<dbReference type="PROSITE" id="PS50042">
    <property type="entry name" value="CNMP_BINDING_3"/>
    <property type="match status" value="1"/>
</dbReference>
<dbReference type="SUPFAM" id="SSF54631">
    <property type="entry name" value="CBS-domain pair"/>
    <property type="match status" value="1"/>
</dbReference>
<dbReference type="PANTHER" id="PTHR48108:SF31">
    <property type="entry name" value="CBS DOMAIN AND CYCLIC NUCLEOTIDE-REGULATED NUCLEOTIDYLTRANSFERASE"/>
    <property type="match status" value="1"/>
</dbReference>
<gene>
    <name evidence="2" type="ORF">WM2015_2521</name>
</gene>
<dbReference type="SMART" id="SM00116">
    <property type="entry name" value="CBS"/>
    <property type="match status" value="2"/>
</dbReference>
<dbReference type="GO" id="GO:0008773">
    <property type="term" value="F:[protein-PII] uridylyltransferase activity"/>
    <property type="evidence" value="ECO:0007669"/>
    <property type="project" value="InterPro"/>
</dbReference>
<dbReference type="InterPro" id="IPR014710">
    <property type="entry name" value="RmlC-like_jellyroll"/>
</dbReference>
<organism evidence="2 3">
    <name type="scientific">Wenzhouxiangella marina</name>
    <dbReference type="NCBI Taxonomy" id="1579979"/>
    <lineage>
        <taxon>Bacteria</taxon>
        <taxon>Pseudomonadati</taxon>
        <taxon>Pseudomonadota</taxon>
        <taxon>Gammaproteobacteria</taxon>
        <taxon>Chromatiales</taxon>
        <taxon>Wenzhouxiangellaceae</taxon>
        <taxon>Wenzhouxiangella</taxon>
    </lineage>
</organism>
<evidence type="ECO:0000313" key="3">
    <source>
        <dbReference type="Proteomes" id="UP000066624"/>
    </source>
</evidence>
<accession>A0A0K0XYW0</accession>
<evidence type="ECO:0000256" key="1">
    <source>
        <dbReference type="ARBA" id="ARBA00022737"/>
    </source>
</evidence>
<proteinExistence type="predicted"/>